<feature type="domain" description="LicD/FKTN/FKRP nucleotidyltransferase" evidence="1">
    <location>
        <begin position="28"/>
        <end position="255"/>
    </location>
</feature>
<comment type="caution">
    <text evidence="2">The sequence shown here is derived from an EMBL/GenBank/DDBJ whole genome shotgun (WGS) entry which is preliminary data.</text>
</comment>
<reference evidence="2 3" key="1">
    <citation type="submission" date="2019-05" db="EMBL/GenBank/DDBJ databases">
        <title>The metagenome of a microbial culture collection derived from dairy environment covers the genomic content of the human microbiome.</title>
        <authorList>
            <person name="Roder T."/>
            <person name="Wuthrich D."/>
            <person name="Sattari Z."/>
            <person name="Von Ah U."/>
            <person name="Bar C."/>
            <person name="Ronchi F."/>
            <person name="Macpherson A.J."/>
            <person name="Ganal-Vonarburg S.C."/>
            <person name="Bruggmann R."/>
            <person name="Vergeres G."/>
        </authorList>
    </citation>
    <scope>NUCLEOTIDE SEQUENCE [LARGE SCALE GENOMIC DNA]</scope>
    <source>
        <strain evidence="2 3">FAM 18815</strain>
    </source>
</reference>
<gene>
    <name evidence="2" type="ORF">FEZ51_10310</name>
</gene>
<dbReference type="GO" id="GO:0009100">
    <property type="term" value="P:glycoprotein metabolic process"/>
    <property type="evidence" value="ECO:0007669"/>
    <property type="project" value="UniProtKB-ARBA"/>
</dbReference>
<sequence>MKEKKTEEKLNLIQNAELNLAKKLSDICKINNLNLFMLGGAMLGAIRHKGFIPWDDDLDFGLMRDDYEKLYEILEKNEMGLKVISYKDKTTHDYPFKVIDPSVTLINKNHKVETKANAWIDVFPIDGMPNTRILRKLHEFSLLKNRALLKLSQLSTGVAIKNPNRSAFEKLVIFCGRVFRLDALLDENKRMKILDSDLKKCSVVKSNYLVNFMGAYKFKEMFPKEMYVDLADYLFEDTAFVGVKNYNKYLEQLYGNYLIPPAEQDKDKHKMEILN</sequence>
<protein>
    <submittedName>
        <fullName evidence="2">LicD family protein</fullName>
    </submittedName>
</protein>
<organism evidence="2 3">
    <name type="scientific">Pediococcus stilesii</name>
    <dbReference type="NCBI Taxonomy" id="331679"/>
    <lineage>
        <taxon>Bacteria</taxon>
        <taxon>Bacillati</taxon>
        <taxon>Bacillota</taxon>
        <taxon>Bacilli</taxon>
        <taxon>Lactobacillales</taxon>
        <taxon>Lactobacillaceae</taxon>
        <taxon>Pediococcus</taxon>
    </lineage>
</organism>
<dbReference type="PANTHER" id="PTHR43404">
    <property type="entry name" value="LIPOPOLYSACCHARIDE CHOLINEPHOSPHOTRANSFERASE LICD"/>
    <property type="match status" value="1"/>
</dbReference>
<dbReference type="RefSeq" id="WP_138474996.1">
    <property type="nucleotide sequence ID" value="NZ_VBTH01000036.1"/>
</dbReference>
<dbReference type="Proteomes" id="UP000305541">
    <property type="component" value="Unassembled WGS sequence"/>
</dbReference>
<accession>A0A5R9BQD3</accession>
<dbReference type="AlphaFoldDB" id="A0A5R9BQD3"/>
<dbReference type="EMBL" id="VBTH01000036">
    <property type="protein sequence ID" value="TLQ02817.1"/>
    <property type="molecule type" value="Genomic_DNA"/>
</dbReference>
<evidence type="ECO:0000313" key="2">
    <source>
        <dbReference type="EMBL" id="TLQ02817.1"/>
    </source>
</evidence>
<dbReference type="OrthoDB" id="9786100at2"/>
<name>A0A5R9BQD3_9LACO</name>
<proteinExistence type="predicted"/>
<dbReference type="Pfam" id="PF04991">
    <property type="entry name" value="LicD"/>
    <property type="match status" value="1"/>
</dbReference>
<evidence type="ECO:0000313" key="3">
    <source>
        <dbReference type="Proteomes" id="UP000305541"/>
    </source>
</evidence>
<dbReference type="InterPro" id="IPR052942">
    <property type="entry name" value="LPS_cholinephosphotransferase"/>
</dbReference>
<dbReference type="InterPro" id="IPR007074">
    <property type="entry name" value="LicD/FKTN/FKRP_NTP_transf"/>
</dbReference>
<dbReference type="PANTHER" id="PTHR43404:SF2">
    <property type="entry name" value="LIPOPOLYSACCHARIDE CHOLINEPHOSPHOTRANSFERASE LICD"/>
    <property type="match status" value="1"/>
</dbReference>
<evidence type="ECO:0000259" key="1">
    <source>
        <dbReference type="Pfam" id="PF04991"/>
    </source>
</evidence>